<dbReference type="Pfam" id="PF13831">
    <property type="entry name" value="PHD_2"/>
    <property type="match status" value="1"/>
</dbReference>
<comment type="subcellular location">
    <subcellularLocation>
        <location evidence="3">Cell projection</location>
    </subcellularLocation>
    <subcellularLocation>
        <location evidence="2">Chromosome</location>
    </subcellularLocation>
    <subcellularLocation>
        <location evidence="4">Cytoplasm</location>
    </subcellularLocation>
    <subcellularLocation>
        <location evidence="1">Nucleus</location>
    </subcellularLocation>
</comment>
<feature type="compositionally biased region" description="Low complexity" evidence="19">
    <location>
        <begin position="593"/>
        <end position="604"/>
    </location>
</feature>
<evidence type="ECO:0000256" key="12">
    <source>
        <dbReference type="ARBA" id="ARBA00023015"/>
    </source>
</evidence>
<evidence type="ECO:0000256" key="8">
    <source>
        <dbReference type="ARBA" id="ARBA00022723"/>
    </source>
</evidence>
<keyword evidence="16" id="KW-0966">Cell projection</keyword>
<evidence type="ECO:0000256" key="11">
    <source>
        <dbReference type="ARBA" id="ARBA00022833"/>
    </source>
</evidence>
<proteinExistence type="inferred from homology"/>
<evidence type="ECO:0000256" key="10">
    <source>
        <dbReference type="ARBA" id="ARBA00022771"/>
    </source>
</evidence>
<feature type="region of interest" description="Disordered" evidence="19">
    <location>
        <begin position="1"/>
        <end position="48"/>
    </location>
</feature>
<keyword evidence="7" id="KW-0053">Apoptosis</keyword>
<dbReference type="FunFam" id="3.30.40.10:FF:000004">
    <property type="entry name" value="Jade family PHD finger 2"/>
    <property type="match status" value="1"/>
</dbReference>
<evidence type="ECO:0000256" key="16">
    <source>
        <dbReference type="ARBA" id="ARBA00023273"/>
    </source>
</evidence>
<keyword evidence="15" id="KW-0539">Nucleus</keyword>
<feature type="domain" description="PHD-type" evidence="20">
    <location>
        <begin position="208"/>
        <end position="258"/>
    </location>
</feature>
<dbReference type="CDD" id="cd15671">
    <property type="entry name" value="ePHD_JADE"/>
    <property type="match status" value="1"/>
</dbReference>
<comment type="similarity">
    <text evidence="17">Belongs to the JADE family.</text>
</comment>
<dbReference type="GO" id="GO:0006357">
    <property type="term" value="P:regulation of transcription by RNA polymerase II"/>
    <property type="evidence" value="ECO:0007669"/>
    <property type="project" value="TreeGrafter"/>
</dbReference>
<feature type="domain" description="PHD-type" evidence="21">
    <location>
        <begin position="260"/>
        <end position="374"/>
    </location>
</feature>
<feature type="compositionally biased region" description="Acidic residues" evidence="19">
    <location>
        <begin position="381"/>
        <end position="392"/>
    </location>
</feature>
<dbReference type="InterPro" id="IPR019542">
    <property type="entry name" value="Enhancer_polycomb-like_N"/>
</dbReference>
<gene>
    <name evidence="23" type="primary">jade1</name>
</gene>
<sequence length="947" mass="105800">MFQICGHPNRNMKRIRRPSSSDDSDTGSTSTSLSQHSKSQSRRSKGKASEVFRTDLITAMKLHDSYQLNTEDYYVLADPWRQEWEKGVQVPVSPHSVPQPVVCPMAEKPSAVMFSRPKKMIRSSGVEPAVLGYVGIRTLAEGVCRYDLDEEDVAWLHYANKELSQMGMQTVDELTMEKVMEEFERSCYDRLSHAMETEEGLGIEFDEDVVCDVCQSPDGEDGNEMVFCDKCNICVHQACYGIMKVPEGSWLCRICALGILPRCQLCPKKGGAMKPTRSGTKWVHVSCALWIPEVSIGNPEKMEPITNISHIPSNRWALSCCLCKDRSGACIQCSAKSCRTAFHITCGQRAGLKMSTILTEADEVKFKSFCPQHSGLKTSKEEEDGEKEEIGEETSRRGGRKGRDPNSNPRPTPDLPHAEGIRLSERKQRLQQLEDEFYRFVSMGDVAKRLGLPGETVDFVYQYWKLKRRANLNQPLITPKREEEESLARREQEVLLRRLRLFTHLRQDLERVRNLTYMVTRREKIKRSVCRVQEQIFQQHIKLLEHDRFTGLSKTRRLSEALFYFRAPPSVPYSSPRALKGHSALNTPPPPSTATQAPLSSAQAPPNPGLKLEETQRAGGTSRSSQAESPPKPPKTNGILPAKTLRANGVLPSQLPRTNGVVPGRLPKETDGSPDLAPAANTRRITRGEATRAATAKPADSREKQSTSNTIVTTETCMQIGDLGLPHALPNLIPTLRLTPVTIPPHTQIYNMEDRRRRPRDPSPVRSKLRTGLRVSQEQQQQQKPVENADATETVTQTKATPSAVTVETKYNGVLRRSSSSQDCSASGNLKDWGSFRIPKKSERTTRGQQGGVTVGQVEPEPQVPHPEPPPCPRRTSDRTSVATHAAPPTLRTRLRVGSENNAKGAESGQSDQDAQGKRCQTQRLRSHDIMARRYTSDIIRRGVLAS</sequence>
<keyword evidence="10 18" id="KW-0863">Zinc-finger</keyword>
<dbReference type="GO" id="GO:0005634">
    <property type="term" value="C:nucleus"/>
    <property type="evidence" value="ECO:0007669"/>
    <property type="project" value="UniProtKB-SubCell"/>
</dbReference>
<dbReference type="RefSeq" id="XP_042562383.1">
    <property type="nucleotide sequence ID" value="XM_042706449.1"/>
</dbReference>
<evidence type="ECO:0000256" key="7">
    <source>
        <dbReference type="ARBA" id="ARBA00022703"/>
    </source>
</evidence>
<evidence type="ECO:0000259" key="21">
    <source>
        <dbReference type="PROSITE" id="PS51805"/>
    </source>
</evidence>
<dbReference type="GO" id="GO:0005737">
    <property type="term" value="C:cytoplasm"/>
    <property type="evidence" value="ECO:0007669"/>
    <property type="project" value="UniProtKB-SubCell"/>
</dbReference>
<feature type="compositionally biased region" description="Basic and acidic residues" evidence="19">
    <location>
        <begin position="393"/>
        <end position="404"/>
    </location>
</feature>
<organism evidence="22 23">
    <name type="scientific">Clupea harengus</name>
    <name type="common">Atlantic herring</name>
    <dbReference type="NCBI Taxonomy" id="7950"/>
    <lineage>
        <taxon>Eukaryota</taxon>
        <taxon>Metazoa</taxon>
        <taxon>Chordata</taxon>
        <taxon>Craniata</taxon>
        <taxon>Vertebrata</taxon>
        <taxon>Euteleostomi</taxon>
        <taxon>Actinopterygii</taxon>
        <taxon>Neopterygii</taxon>
        <taxon>Teleostei</taxon>
        <taxon>Clupei</taxon>
        <taxon>Clupeiformes</taxon>
        <taxon>Clupeoidei</taxon>
        <taxon>Clupeidae</taxon>
        <taxon>Clupea</taxon>
    </lineage>
</organism>
<dbReference type="Pfam" id="PF10513">
    <property type="entry name" value="EPL1"/>
    <property type="match status" value="1"/>
</dbReference>
<dbReference type="InterPro" id="IPR019786">
    <property type="entry name" value="Zinc_finger_PHD-type_CS"/>
</dbReference>
<evidence type="ECO:0000256" key="14">
    <source>
        <dbReference type="ARBA" id="ARBA00023163"/>
    </source>
</evidence>
<keyword evidence="6" id="KW-0963">Cytoplasm</keyword>
<dbReference type="KEGG" id="char:122131780"/>
<evidence type="ECO:0000256" key="17">
    <source>
        <dbReference type="ARBA" id="ARBA00038371"/>
    </source>
</evidence>
<dbReference type="AlphaFoldDB" id="A0A8M1KJ64"/>
<feature type="region of interest" description="Disordered" evidence="19">
    <location>
        <begin position="816"/>
        <end position="929"/>
    </location>
</feature>
<feature type="compositionally biased region" description="Low complexity" evidence="19">
    <location>
        <begin position="26"/>
        <end position="38"/>
    </location>
</feature>
<dbReference type="GO" id="GO:0042995">
    <property type="term" value="C:cell projection"/>
    <property type="evidence" value="ECO:0007669"/>
    <property type="project" value="UniProtKB-SubCell"/>
</dbReference>
<dbReference type="Pfam" id="PF13832">
    <property type="entry name" value="zf-HC5HC2H_2"/>
    <property type="match status" value="1"/>
</dbReference>
<evidence type="ECO:0000256" key="15">
    <source>
        <dbReference type="ARBA" id="ARBA00023242"/>
    </source>
</evidence>
<dbReference type="GO" id="GO:0006915">
    <property type="term" value="P:apoptotic process"/>
    <property type="evidence" value="ECO:0007669"/>
    <property type="project" value="UniProtKB-KW"/>
</dbReference>
<keyword evidence="13" id="KW-0010">Activator</keyword>
<dbReference type="CTD" id="79960"/>
<dbReference type="InterPro" id="IPR034732">
    <property type="entry name" value="EPHD"/>
</dbReference>
<dbReference type="SMART" id="SM00249">
    <property type="entry name" value="PHD"/>
    <property type="match status" value="2"/>
</dbReference>
<feature type="compositionally biased region" description="Low complexity" evidence="19">
    <location>
        <begin position="818"/>
        <end position="827"/>
    </location>
</feature>
<evidence type="ECO:0000256" key="3">
    <source>
        <dbReference type="ARBA" id="ARBA00004316"/>
    </source>
</evidence>
<keyword evidence="22" id="KW-1185">Reference proteome</keyword>
<accession>A0A8M1KJ64</accession>
<evidence type="ECO:0000256" key="9">
    <source>
        <dbReference type="ARBA" id="ARBA00022737"/>
    </source>
</evidence>
<dbReference type="Proteomes" id="UP000515152">
    <property type="component" value="Unplaced"/>
</dbReference>
<keyword evidence="9" id="KW-0677">Repeat</keyword>
<dbReference type="GO" id="GO:0008270">
    <property type="term" value="F:zinc ion binding"/>
    <property type="evidence" value="ECO:0007669"/>
    <property type="project" value="UniProtKB-KW"/>
</dbReference>
<dbReference type="InterPro" id="IPR001965">
    <property type="entry name" value="Znf_PHD"/>
</dbReference>
<evidence type="ECO:0000256" key="2">
    <source>
        <dbReference type="ARBA" id="ARBA00004286"/>
    </source>
</evidence>
<evidence type="ECO:0000256" key="1">
    <source>
        <dbReference type="ARBA" id="ARBA00004123"/>
    </source>
</evidence>
<feature type="compositionally biased region" description="Pro residues" evidence="19">
    <location>
        <begin position="862"/>
        <end position="873"/>
    </location>
</feature>
<dbReference type="GO" id="GO:0000123">
    <property type="term" value="C:histone acetyltransferase complex"/>
    <property type="evidence" value="ECO:0007669"/>
    <property type="project" value="TreeGrafter"/>
</dbReference>
<feature type="region of interest" description="Disordered" evidence="19">
    <location>
        <begin position="575"/>
        <end position="711"/>
    </location>
</feature>
<evidence type="ECO:0000313" key="23">
    <source>
        <dbReference type="RefSeq" id="XP_042562383.1"/>
    </source>
</evidence>
<evidence type="ECO:0000256" key="5">
    <source>
        <dbReference type="ARBA" id="ARBA00022454"/>
    </source>
</evidence>
<dbReference type="FunFam" id="3.30.40.10:FF:000030">
    <property type="entry name" value="Protein Jade-1 isoform 1"/>
    <property type="match status" value="1"/>
</dbReference>
<dbReference type="OrthoDB" id="20839at2759"/>
<keyword evidence="12" id="KW-0805">Transcription regulation</keyword>
<dbReference type="PANTHER" id="PTHR13793">
    <property type="entry name" value="PHD FINGER PROTEINS"/>
    <property type="match status" value="1"/>
</dbReference>
<dbReference type="PROSITE" id="PS51805">
    <property type="entry name" value="EPHD"/>
    <property type="match status" value="1"/>
</dbReference>
<evidence type="ECO:0000256" key="18">
    <source>
        <dbReference type="PROSITE-ProRule" id="PRU00146"/>
    </source>
</evidence>
<reference evidence="23" key="1">
    <citation type="submission" date="2025-08" db="UniProtKB">
        <authorList>
            <consortium name="RefSeq"/>
        </authorList>
    </citation>
    <scope>IDENTIFICATION</scope>
</reference>
<evidence type="ECO:0000259" key="20">
    <source>
        <dbReference type="PROSITE" id="PS50016"/>
    </source>
</evidence>
<feature type="compositionally biased region" description="Polar residues" evidence="19">
    <location>
        <begin position="791"/>
        <end position="801"/>
    </location>
</feature>
<keyword evidence="5" id="KW-0158">Chromosome</keyword>
<feature type="region of interest" description="Disordered" evidence="19">
    <location>
        <begin position="376"/>
        <end position="423"/>
    </location>
</feature>
<evidence type="ECO:0000313" key="22">
    <source>
        <dbReference type="Proteomes" id="UP000515152"/>
    </source>
</evidence>
<evidence type="ECO:0000256" key="13">
    <source>
        <dbReference type="ARBA" id="ARBA00023159"/>
    </source>
</evidence>
<name>A0A8M1KJ64_CLUHA</name>
<evidence type="ECO:0000256" key="6">
    <source>
        <dbReference type="ARBA" id="ARBA00022490"/>
    </source>
</evidence>
<feature type="compositionally biased region" description="Polar residues" evidence="19">
    <location>
        <begin position="618"/>
        <end position="628"/>
    </location>
</feature>
<evidence type="ECO:0000256" key="19">
    <source>
        <dbReference type="SAM" id="MobiDB-lite"/>
    </source>
</evidence>
<dbReference type="InterPro" id="IPR050701">
    <property type="entry name" value="Histone_Mod_Regulator"/>
</dbReference>
<keyword evidence="8" id="KW-0479">Metal-binding</keyword>
<feature type="region of interest" description="Disordered" evidence="19">
    <location>
        <begin position="747"/>
        <end position="801"/>
    </location>
</feature>
<evidence type="ECO:0000256" key="4">
    <source>
        <dbReference type="ARBA" id="ARBA00004496"/>
    </source>
</evidence>
<dbReference type="CDD" id="cd15573">
    <property type="entry name" value="PHD_JADE"/>
    <property type="match status" value="1"/>
</dbReference>
<keyword evidence="14" id="KW-0804">Transcription</keyword>
<dbReference type="InterPro" id="IPR019787">
    <property type="entry name" value="Znf_PHD-finger"/>
</dbReference>
<dbReference type="PROSITE" id="PS50016">
    <property type="entry name" value="ZF_PHD_2"/>
    <property type="match status" value="1"/>
</dbReference>
<dbReference type="GeneID" id="122131780"/>
<feature type="compositionally biased region" description="Polar residues" evidence="19">
    <location>
        <begin position="908"/>
        <end position="924"/>
    </location>
</feature>
<dbReference type="PANTHER" id="PTHR13793:SF79">
    <property type="entry name" value="PROTEIN JADE-1"/>
    <property type="match status" value="1"/>
</dbReference>
<feature type="compositionally biased region" description="Basic and acidic residues" evidence="19">
    <location>
        <begin position="752"/>
        <end position="763"/>
    </location>
</feature>
<dbReference type="PROSITE" id="PS01359">
    <property type="entry name" value="ZF_PHD_1"/>
    <property type="match status" value="1"/>
</dbReference>
<keyword evidence="11" id="KW-0862">Zinc</keyword>
<protein>
    <submittedName>
        <fullName evidence="23">Protein Jade-1 isoform X1</fullName>
    </submittedName>
</protein>